<evidence type="ECO:0000256" key="9">
    <source>
        <dbReference type="PROSITE-ProRule" id="PRU10141"/>
    </source>
</evidence>
<comment type="similarity">
    <text evidence="8">Belongs to the protein kinase superfamily. Ser/Thr protein kinase family. CDPK subfamily.</text>
</comment>
<evidence type="ECO:0000259" key="11">
    <source>
        <dbReference type="PROSITE" id="PS50222"/>
    </source>
</evidence>
<dbReference type="PROSITE" id="PS50011">
    <property type="entry name" value="PROTEIN_KINASE_DOM"/>
    <property type="match status" value="1"/>
</dbReference>
<accession>A0ABD3QTN0</accession>
<keyword evidence="3" id="KW-0808">Transferase</keyword>
<keyword evidence="4 9" id="KW-0547">Nucleotide-binding</keyword>
<dbReference type="InterPro" id="IPR017441">
    <property type="entry name" value="Protein_kinase_ATP_BS"/>
</dbReference>
<dbReference type="PROSITE" id="PS00108">
    <property type="entry name" value="PROTEIN_KINASE_ST"/>
    <property type="match status" value="1"/>
</dbReference>
<keyword evidence="7 9" id="KW-0067">ATP-binding</keyword>
<dbReference type="PANTHER" id="PTHR24349">
    <property type="entry name" value="SERINE/THREONINE-PROTEIN KINASE"/>
    <property type="match status" value="1"/>
</dbReference>
<dbReference type="InterPro" id="IPR011992">
    <property type="entry name" value="EF-hand-dom_pair"/>
</dbReference>
<dbReference type="GO" id="GO:0004674">
    <property type="term" value="F:protein serine/threonine kinase activity"/>
    <property type="evidence" value="ECO:0007669"/>
    <property type="project" value="UniProtKB-KW"/>
</dbReference>
<evidence type="ECO:0000256" key="3">
    <source>
        <dbReference type="ARBA" id="ARBA00022679"/>
    </source>
</evidence>
<dbReference type="Pfam" id="PF00069">
    <property type="entry name" value="Pkinase"/>
    <property type="match status" value="1"/>
</dbReference>
<evidence type="ECO:0000256" key="6">
    <source>
        <dbReference type="ARBA" id="ARBA00022837"/>
    </source>
</evidence>
<dbReference type="PROSITE" id="PS50222">
    <property type="entry name" value="EF_HAND_2"/>
    <property type="match status" value="3"/>
</dbReference>
<evidence type="ECO:0000256" key="2">
    <source>
        <dbReference type="ARBA" id="ARBA00022527"/>
    </source>
</evidence>
<feature type="domain" description="Protein kinase" evidence="10">
    <location>
        <begin position="103"/>
        <end position="375"/>
    </location>
</feature>
<dbReference type="SMART" id="SM00220">
    <property type="entry name" value="S_TKc"/>
    <property type="match status" value="1"/>
</dbReference>
<evidence type="ECO:0008006" key="14">
    <source>
        <dbReference type="Google" id="ProtNLM"/>
    </source>
</evidence>
<evidence type="ECO:0000256" key="5">
    <source>
        <dbReference type="ARBA" id="ARBA00022777"/>
    </source>
</evidence>
<dbReference type="GO" id="GO:0005524">
    <property type="term" value="F:ATP binding"/>
    <property type="evidence" value="ECO:0007669"/>
    <property type="project" value="UniProtKB-UniRule"/>
</dbReference>
<dbReference type="PROSITE" id="PS00107">
    <property type="entry name" value="PROTEIN_KINASE_ATP"/>
    <property type="match status" value="1"/>
</dbReference>
<keyword evidence="2" id="KW-0723">Serine/threonine-protein kinase</keyword>
<feature type="binding site" evidence="9">
    <location>
        <position position="132"/>
    </location>
    <ligand>
        <name>ATP</name>
        <dbReference type="ChEBI" id="CHEBI:30616"/>
    </ligand>
</feature>
<evidence type="ECO:0000313" key="13">
    <source>
        <dbReference type="Proteomes" id="UP001516023"/>
    </source>
</evidence>
<keyword evidence="5" id="KW-0418">Kinase</keyword>
<evidence type="ECO:0000259" key="10">
    <source>
        <dbReference type="PROSITE" id="PS50011"/>
    </source>
</evidence>
<feature type="domain" description="EF-hand" evidence="11">
    <location>
        <begin position="456"/>
        <end position="489"/>
    </location>
</feature>
<dbReference type="Pfam" id="PF13499">
    <property type="entry name" value="EF-hand_7"/>
    <property type="match status" value="2"/>
</dbReference>
<dbReference type="PROSITE" id="PS00018">
    <property type="entry name" value="EF_HAND_1"/>
    <property type="match status" value="2"/>
</dbReference>
<dbReference type="SUPFAM" id="SSF56112">
    <property type="entry name" value="Protein kinase-like (PK-like)"/>
    <property type="match status" value="1"/>
</dbReference>
<evidence type="ECO:0000256" key="8">
    <source>
        <dbReference type="ARBA" id="ARBA00024334"/>
    </source>
</evidence>
<gene>
    <name evidence="12" type="ORF">HJC23_003985</name>
</gene>
<evidence type="ECO:0000256" key="7">
    <source>
        <dbReference type="ARBA" id="ARBA00022840"/>
    </source>
</evidence>
<evidence type="ECO:0000256" key="1">
    <source>
        <dbReference type="ARBA" id="ARBA00001946"/>
    </source>
</evidence>
<dbReference type="AlphaFoldDB" id="A0ABD3QTN0"/>
<dbReference type="Gene3D" id="1.10.238.10">
    <property type="entry name" value="EF-hand"/>
    <property type="match status" value="2"/>
</dbReference>
<comment type="cofactor">
    <cofactor evidence="1">
        <name>Mg(2+)</name>
        <dbReference type="ChEBI" id="CHEBI:18420"/>
    </cofactor>
</comment>
<dbReference type="InterPro" id="IPR000719">
    <property type="entry name" value="Prot_kinase_dom"/>
</dbReference>
<comment type="caution">
    <text evidence="12">The sequence shown here is derived from an EMBL/GenBank/DDBJ whole genome shotgun (WGS) entry which is preliminary data.</text>
</comment>
<dbReference type="InterPro" id="IPR018247">
    <property type="entry name" value="EF_Hand_1_Ca_BS"/>
</dbReference>
<feature type="domain" description="EF-hand" evidence="11">
    <location>
        <begin position="553"/>
        <end position="588"/>
    </location>
</feature>
<dbReference type="InterPro" id="IPR002048">
    <property type="entry name" value="EF_hand_dom"/>
</dbReference>
<dbReference type="SMART" id="SM00054">
    <property type="entry name" value="EFh"/>
    <property type="match status" value="4"/>
</dbReference>
<dbReference type="FunFam" id="1.10.510.10:FF:000571">
    <property type="entry name" value="Maternal embryonic leucine zipper kinase"/>
    <property type="match status" value="1"/>
</dbReference>
<sequence>MIPKFWRHVVRLGVQSTRTRRVNTHGCQRVLHRAWSSNQHQTQIGSILVPSILASSLAVLSLNHNDRAPSAAKCNAAYTDTKSPQSSYDVAFATPVRDINSVYRIGEVLGEGGFGKVYRAIRLSDNQPLALKCISKQYTDSTDFHREIDALYKLNFVHGGHPHCCKLYEVLESEHEYWVGIELIEGGELFEHLIRKGAYSEATAAVFLRQFAEALSFLHGNGIIHADLKPENLMLSSWFDEEAELKLVDFGCSIILNDNNNDGKTYPSTVAYNSPEKLINDSPPTFASDVWAAGCILYVILTGSHPFDKTGLSTDDEIAERVKGIGTSKEVLCKLLFDERTEGLSSSVINLLTLMLDPDPNQRITADQFKRNRWVQGLTASYRTLDGIDNKLELYWQQEFRKRICKKFRKTLGVSDADGFSDERLRAVFNQIDKDGNGAIDKTELERVLLKMELKKDDIRSIHDAIDINHDETISFDEFKSVLTNKLPASRDRSFYQQRFTSIIAKEIKRKQKDEKDHSLQAAAHRMFLAMDLDNNGVVDCYEMRELLRNLGVEEEEIPLLFASVDVDKDGSITFDEFSKVLVGTKKRWWSLFRHQS</sequence>
<protein>
    <recommendedName>
        <fullName evidence="14">Calmodulin</fullName>
    </recommendedName>
</protein>
<dbReference type="EMBL" id="JABMIG020000011">
    <property type="protein sequence ID" value="KAL3803823.1"/>
    <property type="molecule type" value="Genomic_DNA"/>
</dbReference>
<reference evidence="12 13" key="1">
    <citation type="journal article" date="2020" name="G3 (Bethesda)">
        <title>Improved Reference Genome for Cyclotella cryptica CCMP332, a Model for Cell Wall Morphogenesis, Salinity Adaptation, and Lipid Production in Diatoms (Bacillariophyta).</title>
        <authorList>
            <person name="Roberts W.R."/>
            <person name="Downey K.M."/>
            <person name="Ruck E.C."/>
            <person name="Traller J.C."/>
            <person name="Alverson A.J."/>
        </authorList>
    </citation>
    <scope>NUCLEOTIDE SEQUENCE [LARGE SCALE GENOMIC DNA]</scope>
    <source>
        <strain evidence="12 13">CCMP332</strain>
    </source>
</reference>
<dbReference type="InterPro" id="IPR050205">
    <property type="entry name" value="CDPK_Ser/Thr_kinases"/>
</dbReference>
<evidence type="ECO:0000256" key="4">
    <source>
        <dbReference type="ARBA" id="ARBA00022741"/>
    </source>
</evidence>
<keyword evidence="13" id="KW-1185">Reference proteome</keyword>
<proteinExistence type="inferred from homology"/>
<keyword evidence="6" id="KW-0106">Calcium</keyword>
<feature type="domain" description="EF-hand" evidence="11">
    <location>
        <begin position="420"/>
        <end position="455"/>
    </location>
</feature>
<dbReference type="SUPFAM" id="SSF47473">
    <property type="entry name" value="EF-hand"/>
    <property type="match status" value="1"/>
</dbReference>
<dbReference type="Gene3D" id="1.10.510.10">
    <property type="entry name" value="Transferase(Phosphotransferase) domain 1"/>
    <property type="match status" value="1"/>
</dbReference>
<dbReference type="InterPro" id="IPR008271">
    <property type="entry name" value="Ser/Thr_kinase_AS"/>
</dbReference>
<organism evidence="12 13">
    <name type="scientific">Cyclotella cryptica</name>
    <dbReference type="NCBI Taxonomy" id="29204"/>
    <lineage>
        <taxon>Eukaryota</taxon>
        <taxon>Sar</taxon>
        <taxon>Stramenopiles</taxon>
        <taxon>Ochrophyta</taxon>
        <taxon>Bacillariophyta</taxon>
        <taxon>Coscinodiscophyceae</taxon>
        <taxon>Thalassiosirophycidae</taxon>
        <taxon>Stephanodiscales</taxon>
        <taxon>Stephanodiscaceae</taxon>
        <taxon>Cyclotella</taxon>
    </lineage>
</organism>
<name>A0ABD3QTN0_9STRA</name>
<evidence type="ECO:0000313" key="12">
    <source>
        <dbReference type="EMBL" id="KAL3803823.1"/>
    </source>
</evidence>
<dbReference type="Proteomes" id="UP001516023">
    <property type="component" value="Unassembled WGS sequence"/>
</dbReference>
<dbReference type="InterPro" id="IPR011009">
    <property type="entry name" value="Kinase-like_dom_sf"/>
</dbReference>